<keyword evidence="2 5" id="KW-0808">Transferase</keyword>
<evidence type="ECO:0000256" key="5">
    <source>
        <dbReference type="RuleBase" id="RU367021"/>
    </source>
</evidence>
<dbReference type="PANTHER" id="PTHR43017">
    <property type="entry name" value="GALACTOSIDE O-ACETYLTRANSFERASE"/>
    <property type="match status" value="1"/>
</dbReference>
<evidence type="ECO:0000256" key="1">
    <source>
        <dbReference type="ARBA" id="ARBA00007274"/>
    </source>
</evidence>
<dbReference type="GO" id="GO:0008870">
    <property type="term" value="F:galactoside O-acetyltransferase activity"/>
    <property type="evidence" value="ECO:0007669"/>
    <property type="project" value="TreeGrafter"/>
</dbReference>
<dbReference type="AlphaFoldDB" id="A0A9D9DEJ1"/>
<comment type="caution">
    <text evidence="7">The sequence shown here is derived from an EMBL/GenBank/DDBJ whole genome shotgun (WGS) entry which is preliminary data.</text>
</comment>
<dbReference type="SUPFAM" id="SSF51161">
    <property type="entry name" value="Trimeric LpxA-like enzymes"/>
    <property type="match status" value="1"/>
</dbReference>
<dbReference type="EMBL" id="JADINA010000019">
    <property type="protein sequence ID" value="MBO8426183.1"/>
    <property type="molecule type" value="Genomic_DNA"/>
</dbReference>
<dbReference type="Pfam" id="PF00132">
    <property type="entry name" value="Hexapep"/>
    <property type="match status" value="1"/>
</dbReference>
<dbReference type="InterPro" id="IPR001451">
    <property type="entry name" value="Hexapep"/>
</dbReference>
<evidence type="ECO:0000256" key="3">
    <source>
        <dbReference type="ARBA" id="ARBA00022737"/>
    </source>
</evidence>
<reference evidence="7" key="1">
    <citation type="submission" date="2020-10" db="EMBL/GenBank/DDBJ databases">
        <authorList>
            <person name="Gilroy R."/>
        </authorList>
    </citation>
    <scope>NUCLEOTIDE SEQUENCE</scope>
    <source>
        <strain evidence="7">17113</strain>
    </source>
</reference>
<dbReference type="InterPro" id="IPR011004">
    <property type="entry name" value="Trimer_LpxA-like_sf"/>
</dbReference>
<dbReference type="PROSITE" id="PS00101">
    <property type="entry name" value="HEXAPEP_TRANSFERASES"/>
    <property type="match status" value="1"/>
</dbReference>
<dbReference type="Gene3D" id="2.160.10.10">
    <property type="entry name" value="Hexapeptide repeat proteins"/>
    <property type="match status" value="1"/>
</dbReference>
<dbReference type="Proteomes" id="UP000823634">
    <property type="component" value="Unassembled WGS sequence"/>
</dbReference>
<evidence type="ECO:0000256" key="2">
    <source>
        <dbReference type="ARBA" id="ARBA00022679"/>
    </source>
</evidence>
<keyword evidence="4 5" id="KW-0012">Acyltransferase</keyword>
<dbReference type="InterPro" id="IPR018357">
    <property type="entry name" value="Hexapep_transf_CS"/>
</dbReference>
<dbReference type="PANTHER" id="PTHR43017:SF1">
    <property type="entry name" value="ACETYLTRANSFERASE YJL218W-RELATED"/>
    <property type="match status" value="1"/>
</dbReference>
<evidence type="ECO:0000313" key="7">
    <source>
        <dbReference type="EMBL" id="MBO8426183.1"/>
    </source>
</evidence>
<reference evidence="7" key="2">
    <citation type="journal article" date="2021" name="PeerJ">
        <title>Extensive microbial diversity within the chicken gut microbiome revealed by metagenomics and culture.</title>
        <authorList>
            <person name="Gilroy R."/>
            <person name="Ravi A."/>
            <person name="Getino M."/>
            <person name="Pursley I."/>
            <person name="Horton D.L."/>
            <person name="Alikhan N.F."/>
            <person name="Baker D."/>
            <person name="Gharbi K."/>
            <person name="Hall N."/>
            <person name="Watson M."/>
            <person name="Adriaenssens E.M."/>
            <person name="Foster-Nyarko E."/>
            <person name="Jarju S."/>
            <person name="Secka A."/>
            <person name="Antonio M."/>
            <person name="Oren A."/>
            <person name="Chaudhuri R.R."/>
            <person name="La Ragione R."/>
            <person name="Hildebrand F."/>
            <person name="Pallen M.J."/>
        </authorList>
    </citation>
    <scope>NUCLEOTIDE SEQUENCE</scope>
    <source>
        <strain evidence="7">17113</strain>
    </source>
</reference>
<dbReference type="SMART" id="SM01266">
    <property type="entry name" value="Mac"/>
    <property type="match status" value="1"/>
</dbReference>
<gene>
    <name evidence="7" type="ORF">IAC61_02535</name>
</gene>
<protein>
    <recommendedName>
        <fullName evidence="5">Acetyltransferase</fullName>
        <ecNumber evidence="5">2.3.1.-</ecNumber>
    </recommendedName>
</protein>
<sequence length="203" mass="22591">MNDKKKMLEGKLYIASADPALREDNKRCKRLLRAFNATTEEEIEQRTAILKSLFAETGDSLYIEPPFHCDYGCHIHVGENFYANYDLIILDVCDVYIGNNVFLAPRVGIYAAGHPIDKDVRNMQLEFGEPIHIGNDVWIGADVTINPGVSIGDNVVIGSGSVVVKDIPSGVVAAGNPCRVIREISEQDAIYWNNLKKEYFADN</sequence>
<dbReference type="EC" id="2.3.1.-" evidence="5"/>
<dbReference type="FunFam" id="2.160.10.10:FF:000008">
    <property type="entry name" value="Maltose O-acetyltransferase"/>
    <property type="match status" value="1"/>
</dbReference>
<dbReference type="CDD" id="cd03357">
    <property type="entry name" value="LbH_MAT_GAT"/>
    <property type="match status" value="1"/>
</dbReference>
<comment type="similarity">
    <text evidence="1 5">Belongs to the transferase hexapeptide repeat family.</text>
</comment>
<evidence type="ECO:0000259" key="6">
    <source>
        <dbReference type="SMART" id="SM01266"/>
    </source>
</evidence>
<organism evidence="7 8">
    <name type="scientific">Candidatus Alloenteromonas pullistercoris</name>
    <dbReference type="NCBI Taxonomy" id="2840785"/>
    <lineage>
        <taxon>Bacteria</taxon>
        <taxon>Bacillati</taxon>
        <taxon>Bacillota</taxon>
        <taxon>Bacillota incertae sedis</taxon>
        <taxon>Candidatus Alloenteromonas</taxon>
    </lineage>
</organism>
<proteinExistence type="inferred from homology"/>
<keyword evidence="3" id="KW-0677">Repeat</keyword>
<feature type="domain" description="Maltose/galactoside acetyltransferase" evidence="6">
    <location>
        <begin position="4"/>
        <end position="59"/>
    </location>
</feature>
<dbReference type="InterPro" id="IPR024688">
    <property type="entry name" value="Mac_dom"/>
</dbReference>
<dbReference type="Pfam" id="PF12464">
    <property type="entry name" value="Mac"/>
    <property type="match status" value="1"/>
</dbReference>
<evidence type="ECO:0000256" key="4">
    <source>
        <dbReference type="ARBA" id="ARBA00023315"/>
    </source>
</evidence>
<name>A0A9D9DEJ1_9FIRM</name>
<dbReference type="InterPro" id="IPR039369">
    <property type="entry name" value="LacA-like"/>
</dbReference>
<accession>A0A9D9DEJ1</accession>
<evidence type="ECO:0000313" key="8">
    <source>
        <dbReference type="Proteomes" id="UP000823634"/>
    </source>
</evidence>